<accession>A0A242KDC1</accession>
<reference evidence="3" key="2">
    <citation type="submission" date="2017-05" db="EMBL/GenBank/DDBJ databases">
        <authorList>
            <consortium name="The Broad Institute Genomics Platform"/>
            <consortium name="The Broad Institute Genomic Center for Infectious Diseases"/>
            <person name="Earl A."/>
            <person name="Manson A."/>
            <person name="Schwartman J."/>
            <person name="Gilmore M."/>
            <person name="Abouelleil A."/>
            <person name="Cao P."/>
            <person name="Chapman S."/>
            <person name="Cusick C."/>
            <person name="Shea T."/>
            <person name="Young S."/>
            <person name="Neafsey D."/>
            <person name="Nusbaum C."/>
            <person name="Birren B."/>
        </authorList>
    </citation>
    <scope>NUCLEOTIDE SEQUENCE</scope>
    <source>
        <strain evidence="3">9E7_DIV0242</strain>
    </source>
</reference>
<feature type="domain" description="PhnB-like" evidence="1">
    <location>
        <begin position="5"/>
        <end position="132"/>
    </location>
</feature>
<dbReference type="EMBL" id="CP147247">
    <property type="protein sequence ID" value="WYJ89246.1"/>
    <property type="molecule type" value="Genomic_DNA"/>
</dbReference>
<dbReference type="Gene3D" id="3.10.180.10">
    <property type="entry name" value="2,3-Dihydroxybiphenyl 1,2-Dioxygenase, domain 1"/>
    <property type="match status" value="1"/>
</dbReference>
<organism evidence="2">
    <name type="scientific">Candidatus Enterococcus clewellii</name>
    <dbReference type="NCBI Taxonomy" id="1834193"/>
    <lineage>
        <taxon>Bacteria</taxon>
        <taxon>Bacillati</taxon>
        <taxon>Bacillota</taxon>
        <taxon>Bacilli</taxon>
        <taxon>Lactobacillales</taxon>
        <taxon>Enterococcaceae</taxon>
        <taxon>Enterococcus</taxon>
    </lineage>
</organism>
<evidence type="ECO:0000313" key="4">
    <source>
        <dbReference type="Proteomes" id="UP000195141"/>
    </source>
</evidence>
<proteinExistence type="predicted"/>
<dbReference type="Pfam" id="PF06983">
    <property type="entry name" value="3-dmu-9_3-mt"/>
    <property type="match status" value="1"/>
</dbReference>
<reference evidence="3" key="3">
    <citation type="submission" date="2024-03" db="EMBL/GenBank/DDBJ databases">
        <title>The Genome Sequence of Enterococcus sp. DIV0242b.</title>
        <authorList>
            <consortium name="The Broad Institute Genomics Platform"/>
            <consortium name="The Broad Institute Microbial Omics Core"/>
            <consortium name="The Broad Institute Genomic Center for Infectious Diseases"/>
            <person name="Earl A."/>
            <person name="Manson A."/>
            <person name="Gilmore M."/>
            <person name="Schwartman J."/>
            <person name="Shea T."/>
            <person name="Abouelleil A."/>
            <person name="Cao P."/>
            <person name="Chapman S."/>
            <person name="Cusick C."/>
            <person name="Young S."/>
            <person name="Neafsey D."/>
            <person name="Nusbaum C."/>
            <person name="Birren B."/>
        </authorList>
    </citation>
    <scope>NUCLEOTIDE SEQUENCE</scope>
    <source>
        <strain evidence="3">9E7_DIV0242</strain>
    </source>
</reference>
<keyword evidence="4" id="KW-1185">Reference proteome</keyword>
<name>A0A242KDC1_9ENTE</name>
<evidence type="ECO:0000313" key="2">
    <source>
        <dbReference type="EMBL" id="OTP19163.1"/>
    </source>
</evidence>
<reference evidence="2" key="1">
    <citation type="submission" date="2017-05" db="EMBL/GenBank/DDBJ databases">
        <title>The Genome Sequence of Enterococcus sp. 9E7_DIV0242.</title>
        <authorList>
            <consortium name="The Broad Institute Genomics Platform"/>
            <consortium name="The Broad Institute Genomic Center for Infectious Diseases"/>
            <person name="Earl A."/>
            <person name="Manson A."/>
            <person name="Schwartman J."/>
            <person name="Gilmore M."/>
            <person name="Abouelleil A."/>
            <person name="Cao P."/>
            <person name="Chapman S."/>
            <person name="Cusick C."/>
            <person name="Shea T."/>
            <person name="Young S."/>
            <person name="Neafsey D."/>
            <person name="Nusbaum C."/>
            <person name="Birren B."/>
        </authorList>
    </citation>
    <scope>NUCLEOTIDE SEQUENCE [LARGE SCALE GENOMIC DNA]</scope>
    <source>
        <strain evidence="2">9E7_DIV0242</strain>
    </source>
</reference>
<evidence type="ECO:0000313" key="3">
    <source>
        <dbReference type="EMBL" id="WYJ89246.1"/>
    </source>
</evidence>
<dbReference type="AlphaFoldDB" id="A0A242KDC1"/>
<dbReference type="InterPro" id="IPR029068">
    <property type="entry name" value="Glyas_Bleomycin-R_OHBP_Dase"/>
</dbReference>
<dbReference type="CDD" id="cd06588">
    <property type="entry name" value="PhnB_like"/>
    <property type="match status" value="1"/>
</dbReference>
<dbReference type="OrthoDB" id="9795306at2"/>
<dbReference type="InterPro" id="IPR028973">
    <property type="entry name" value="PhnB-like"/>
</dbReference>
<protein>
    <submittedName>
        <fullName evidence="3">PhnB protein</fullName>
    </submittedName>
</protein>
<dbReference type="RefSeq" id="WP_086348065.1">
    <property type="nucleotide sequence ID" value="NZ_CP147247.1"/>
</dbReference>
<sequence length="140" mass="15805">MMEVYLNFKNEAAEAITFYEKVFETSTTNIMTFGDMPEDSEHPVSEEMKDLILNASMIIEGTYVMFSDVPDGMGQPLVKGNNVSLVVSTDDEAQIDRQFGLLAEEGTVTMPLGPTFWTKKYGMVTDKFGTNWMFSYYKEG</sequence>
<dbReference type="SUPFAM" id="SSF54593">
    <property type="entry name" value="Glyoxalase/Bleomycin resistance protein/Dihydroxybiphenyl dioxygenase"/>
    <property type="match status" value="1"/>
</dbReference>
<dbReference type="PANTHER" id="PTHR33990">
    <property type="entry name" value="PROTEIN YJDN-RELATED"/>
    <property type="match status" value="1"/>
</dbReference>
<gene>
    <name evidence="3" type="ORF">A5888_000965</name>
    <name evidence="2" type="ORF">A5888_000977</name>
</gene>
<dbReference type="PANTHER" id="PTHR33990:SF1">
    <property type="entry name" value="PROTEIN YJDN"/>
    <property type="match status" value="1"/>
</dbReference>
<dbReference type="Proteomes" id="UP000195141">
    <property type="component" value="Chromosome"/>
</dbReference>
<evidence type="ECO:0000259" key="1">
    <source>
        <dbReference type="Pfam" id="PF06983"/>
    </source>
</evidence>
<dbReference type="EMBL" id="NGMM01000001">
    <property type="protein sequence ID" value="OTP19163.1"/>
    <property type="molecule type" value="Genomic_DNA"/>
</dbReference>